<organism evidence="3">
    <name type="scientific">Methylobacterium bullatum</name>
    <dbReference type="NCBI Taxonomy" id="570505"/>
    <lineage>
        <taxon>Bacteria</taxon>
        <taxon>Pseudomonadati</taxon>
        <taxon>Pseudomonadota</taxon>
        <taxon>Alphaproteobacteria</taxon>
        <taxon>Hyphomicrobiales</taxon>
        <taxon>Methylobacteriaceae</taxon>
        <taxon>Methylobacterium</taxon>
    </lineage>
</organism>
<proteinExistence type="predicted"/>
<dbReference type="EMBL" id="LR743504">
    <property type="protein sequence ID" value="CAA2100864.1"/>
    <property type="molecule type" value="Genomic_DNA"/>
</dbReference>
<sequence length="440" mass="45965">MPFVHYSRGSVFDPDHYSFVYIYEPTCDSNQSPYTYIANWTSVKNDAFTGSFTNDHTGARYDHRFYFWELSYLIDFSDNKGSVFLQGHVFDDILRGGSGADTLLGLDGNDVLEGGRGQNRLDGGGGHDTLRSTGEADTLLGGNGNDRLVLHRAGATVDGGAGNDKLFLQGADAFSFTDDTFKSIEAVHVGAGSSLDLSEVTQGVAIVLSTTGSAPRTLYATQGADHVTGGSGLSTIRGQGGDDLIELAGGMASVFGDGGDDTIRLGSGGRYASGGIGNDHITGGAQSNFLQGDAGDDWLSLGTGYGSISGGEGDDVIIGSSRYPSDLSGDAGNDRIVARSGDAEIRGGNGSDKLFGGGGRDTFTFAGDFGRDEIFKFAVAHDYLDVSALASTIGDLTLTSVHRGADTQITVVGDPDPTHKIILHDVTKAELIESGHFLFA</sequence>
<dbReference type="GO" id="GO:0005576">
    <property type="term" value="C:extracellular region"/>
    <property type="evidence" value="ECO:0007669"/>
    <property type="project" value="UniProtKB-SubCell"/>
</dbReference>
<evidence type="ECO:0000256" key="2">
    <source>
        <dbReference type="ARBA" id="ARBA00022525"/>
    </source>
</evidence>
<gene>
    <name evidence="3" type="primary">cya_5</name>
    <name evidence="3" type="ORF">MBUL_00886</name>
</gene>
<evidence type="ECO:0000256" key="1">
    <source>
        <dbReference type="ARBA" id="ARBA00004613"/>
    </source>
</evidence>
<keyword evidence="2" id="KW-0964">Secreted</keyword>
<dbReference type="AlphaFoldDB" id="A0A679IQ71"/>
<dbReference type="SUPFAM" id="SSF51120">
    <property type="entry name" value="beta-Roll"/>
    <property type="match status" value="3"/>
</dbReference>
<comment type="subcellular location">
    <subcellularLocation>
        <location evidence="1">Secreted</location>
    </subcellularLocation>
</comment>
<dbReference type="Pfam" id="PF00353">
    <property type="entry name" value="HemolysinCabind"/>
    <property type="match status" value="8"/>
</dbReference>
<dbReference type="InterPro" id="IPR001343">
    <property type="entry name" value="Hemolysn_Ca-bd"/>
</dbReference>
<protein>
    <submittedName>
        <fullName evidence="3">Bifunctional hemolysin/adenylate cyclase</fullName>
    </submittedName>
</protein>
<name>A0A679IQ71_9HYPH</name>
<dbReference type="InterPro" id="IPR050557">
    <property type="entry name" value="RTX_toxin/Mannuronan_C5-epim"/>
</dbReference>
<dbReference type="Gene3D" id="2.150.10.10">
    <property type="entry name" value="Serralysin-like metalloprotease, C-terminal"/>
    <property type="match status" value="4"/>
</dbReference>
<reference evidence="3" key="1">
    <citation type="submission" date="2019-12" db="EMBL/GenBank/DDBJ databases">
        <authorList>
            <person name="Cremers G."/>
        </authorList>
    </citation>
    <scope>NUCLEOTIDE SEQUENCE</scope>
    <source>
        <strain evidence="3">Mbul1</strain>
    </source>
</reference>
<dbReference type="PRINTS" id="PR00313">
    <property type="entry name" value="CABNDNGRPT"/>
</dbReference>
<dbReference type="PANTHER" id="PTHR38340:SF1">
    <property type="entry name" value="S-LAYER PROTEIN"/>
    <property type="match status" value="1"/>
</dbReference>
<dbReference type="PANTHER" id="PTHR38340">
    <property type="entry name" value="S-LAYER PROTEIN"/>
    <property type="match status" value="1"/>
</dbReference>
<accession>A0A679IQ71</accession>
<evidence type="ECO:0000313" key="3">
    <source>
        <dbReference type="EMBL" id="CAA2100864.1"/>
    </source>
</evidence>
<dbReference type="InterPro" id="IPR011049">
    <property type="entry name" value="Serralysin-like_metalloprot_C"/>
</dbReference>
<dbReference type="GO" id="GO:0005509">
    <property type="term" value="F:calcium ion binding"/>
    <property type="evidence" value="ECO:0007669"/>
    <property type="project" value="InterPro"/>
</dbReference>